<evidence type="ECO:0000256" key="2">
    <source>
        <dbReference type="ARBA" id="ARBA00022771"/>
    </source>
</evidence>
<evidence type="ECO:0000256" key="3">
    <source>
        <dbReference type="ARBA" id="ARBA00022833"/>
    </source>
</evidence>
<dbReference type="PROSITE" id="PS01360">
    <property type="entry name" value="ZF_MYND_1"/>
    <property type="match status" value="1"/>
</dbReference>
<dbReference type="InterPro" id="IPR002893">
    <property type="entry name" value="Znf_MYND"/>
</dbReference>
<evidence type="ECO:0000313" key="6">
    <source>
        <dbReference type="Ensembl" id="ENSTMTP00000001454.1"/>
    </source>
</evidence>
<name>A0A674I0F7_9SAUR</name>
<dbReference type="AlphaFoldDB" id="A0A674I0F7"/>
<evidence type="ECO:0000256" key="1">
    <source>
        <dbReference type="ARBA" id="ARBA00022723"/>
    </source>
</evidence>
<organism evidence="6 7">
    <name type="scientific">Terrapene triunguis</name>
    <name type="common">Three-toed box turtle</name>
    <dbReference type="NCBI Taxonomy" id="2587831"/>
    <lineage>
        <taxon>Eukaryota</taxon>
        <taxon>Metazoa</taxon>
        <taxon>Chordata</taxon>
        <taxon>Craniata</taxon>
        <taxon>Vertebrata</taxon>
        <taxon>Euteleostomi</taxon>
        <taxon>Archelosauria</taxon>
        <taxon>Testudinata</taxon>
        <taxon>Testudines</taxon>
        <taxon>Cryptodira</taxon>
        <taxon>Durocryptodira</taxon>
        <taxon>Testudinoidea</taxon>
        <taxon>Emydidae</taxon>
        <taxon>Terrapene</taxon>
    </lineage>
</organism>
<dbReference type="Pfam" id="PF01753">
    <property type="entry name" value="zf-MYND"/>
    <property type="match status" value="1"/>
</dbReference>
<proteinExistence type="predicted"/>
<keyword evidence="3" id="KW-0862">Zinc</keyword>
<dbReference type="InParanoid" id="A0A674I0F7"/>
<accession>A0A674I0F7</accession>
<dbReference type="Ensembl" id="ENSTMTT00000001500.1">
    <property type="protein sequence ID" value="ENSTMTP00000001454.1"/>
    <property type="gene ID" value="ENSTMTG00000001189.1"/>
</dbReference>
<dbReference type="PROSITE" id="PS50865">
    <property type="entry name" value="ZF_MYND_2"/>
    <property type="match status" value="1"/>
</dbReference>
<feature type="domain" description="MYND-type" evidence="5">
    <location>
        <begin position="123"/>
        <end position="167"/>
    </location>
</feature>
<reference evidence="6" key="1">
    <citation type="submission" date="2025-08" db="UniProtKB">
        <authorList>
            <consortium name="Ensembl"/>
        </authorList>
    </citation>
    <scope>IDENTIFICATION</scope>
</reference>
<keyword evidence="2 4" id="KW-0863">Zinc-finger</keyword>
<reference evidence="6" key="2">
    <citation type="submission" date="2025-09" db="UniProtKB">
        <authorList>
            <consortium name="Ensembl"/>
        </authorList>
    </citation>
    <scope>IDENTIFICATION</scope>
</reference>
<evidence type="ECO:0000313" key="7">
    <source>
        <dbReference type="Proteomes" id="UP000472274"/>
    </source>
</evidence>
<dbReference type="PANTHER" id="PTHR46920">
    <property type="match status" value="1"/>
</dbReference>
<dbReference type="SUPFAM" id="SSF144232">
    <property type="entry name" value="HIT/MYND zinc finger-like"/>
    <property type="match status" value="1"/>
</dbReference>
<protein>
    <recommendedName>
        <fullName evidence="5">MYND-type domain-containing protein</fullName>
    </recommendedName>
</protein>
<dbReference type="InterPro" id="IPR052839">
    <property type="entry name" value="Mito_gene_expr_regulator"/>
</dbReference>
<dbReference type="Gene3D" id="6.10.140.2220">
    <property type="match status" value="1"/>
</dbReference>
<keyword evidence="7" id="KW-1185">Reference proteome</keyword>
<dbReference type="PANTHER" id="PTHR46920:SF1">
    <property type="entry name" value="PROTEIN MSS51 HOMOLOG, MITOCHONDRIAL-RELATED"/>
    <property type="match status" value="1"/>
</dbReference>
<dbReference type="GO" id="GO:0008270">
    <property type="term" value="F:zinc ion binding"/>
    <property type="evidence" value="ECO:0007669"/>
    <property type="project" value="UniProtKB-KW"/>
</dbReference>
<evidence type="ECO:0000256" key="4">
    <source>
        <dbReference type="PROSITE-ProRule" id="PRU00134"/>
    </source>
</evidence>
<sequence>MGGACSRPPQLFSFIHSPYFQPAQFPALTEMAHRNKGATSKSSHSKKKPAEEPVITSHNMDSLGFQAMDSNVPGLSQVILKKLNMKSYDEYKSAMDGKKLGMDFGIRTYFDMFQKMEDTFKFCAECKKLPDALPDPRSLRRCKRCQNVYYCNSECQRANWPVHKKLCKKLRLVALDRLVEWLVFTGRFAAYIQQKGTRGPL</sequence>
<keyword evidence="1" id="KW-0479">Metal-binding</keyword>
<dbReference type="GeneTree" id="ENSGT00940000153820"/>
<dbReference type="Proteomes" id="UP000472274">
    <property type="component" value="Unplaced"/>
</dbReference>
<evidence type="ECO:0000259" key="5">
    <source>
        <dbReference type="PROSITE" id="PS50865"/>
    </source>
</evidence>